<gene>
    <name evidence="1" type="ORF">ETSY2_22280</name>
</gene>
<keyword evidence="2" id="KW-1185">Reference proteome</keyword>
<dbReference type="EMBL" id="AZHX01000931">
    <property type="protein sequence ID" value="ETX05549.1"/>
    <property type="molecule type" value="Genomic_DNA"/>
</dbReference>
<evidence type="ECO:0000313" key="2">
    <source>
        <dbReference type="Proteomes" id="UP000019140"/>
    </source>
</evidence>
<dbReference type="AlphaFoldDB" id="W4M5C3"/>
<name>W4M5C3_9BACT</name>
<evidence type="ECO:0000313" key="1">
    <source>
        <dbReference type="EMBL" id="ETX05549.1"/>
    </source>
</evidence>
<proteinExistence type="predicted"/>
<sequence length="42" mass="5163">MQTWEKRANLLREESRNFQHDLADRLIEALFDLESFRRTGRL</sequence>
<dbReference type="Proteomes" id="UP000019140">
    <property type="component" value="Unassembled WGS sequence"/>
</dbReference>
<comment type="caution">
    <text evidence="1">The sequence shown here is derived from an EMBL/GenBank/DDBJ whole genome shotgun (WGS) entry which is preliminary data.</text>
</comment>
<accession>W4M5C3</accession>
<protein>
    <submittedName>
        <fullName evidence="1">Uncharacterized protein</fullName>
    </submittedName>
</protein>
<dbReference type="HOGENOM" id="CLU_3248804_0_0_7"/>
<reference evidence="1 2" key="1">
    <citation type="journal article" date="2014" name="Nature">
        <title>An environmental bacterial taxon with a large and distinct metabolic repertoire.</title>
        <authorList>
            <person name="Wilson M.C."/>
            <person name="Mori T."/>
            <person name="Ruckert C."/>
            <person name="Uria A.R."/>
            <person name="Helf M.J."/>
            <person name="Takada K."/>
            <person name="Gernert C."/>
            <person name="Steffens U.A."/>
            <person name="Heycke N."/>
            <person name="Schmitt S."/>
            <person name="Rinke C."/>
            <person name="Helfrich E.J."/>
            <person name="Brachmann A.O."/>
            <person name="Gurgui C."/>
            <person name="Wakimoto T."/>
            <person name="Kracht M."/>
            <person name="Crusemann M."/>
            <person name="Hentschel U."/>
            <person name="Abe I."/>
            <person name="Matsunaga S."/>
            <person name="Kalinowski J."/>
            <person name="Takeyama H."/>
            <person name="Piel J."/>
        </authorList>
    </citation>
    <scope>NUCLEOTIDE SEQUENCE [LARGE SCALE GENOMIC DNA]</scope>
    <source>
        <strain evidence="2">TSY2</strain>
    </source>
</reference>
<organism evidence="1 2">
    <name type="scientific">Candidatus Entotheonella gemina</name>
    <dbReference type="NCBI Taxonomy" id="1429439"/>
    <lineage>
        <taxon>Bacteria</taxon>
        <taxon>Pseudomonadati</taxon>
        <taxon>Nitrospinota/Tectimicrobiota group</taxon>
        <taxon>Candidatus Tectimicrobiota</taxon>
        <taxon>Candidatus Entotheonellia</taxon>
        <taxon>Candidatus Entotheonellales</taxon>
        <taxon>Candidatus Entotheonellaceae</taxon>
        <taxon>Candidatus Entotheonella</taxon>
    </lineage>
</organism>